<accession>A0A1I4Z5H3</accession>
<keyword evidence="2" id="KW-1185">Reference proteome</keyword>
<gene>
    <name evidence="1" type="ORF">SAMN05660284_01534</name>
</gene>
<evidence type="ECO:0000313" key="2">
    <source>
        <dbReference type="Proteomes" id="UP000242869"/>
    </source>
</evidence>
<dbReference type="EMBL" id="FOVE01000009">
    <property type="protein sequence ID" value="SFN45458.1"/>
    <property type="molecule type" value="Genomic_DNA"/>
</dbReference>
<protein>
    <submittedName>
        <fullName evidence="1">Uncharacterized protein</fullName>
    </submittedName>
</protein>
<dbReference type="AlphaFoldDB" id="A0A1I4Z5H3"/>
<sequence length="248" mass="29079">MSSLRFNAPGSNDDMASYIKFNNVNIDGLLQEYDNNVALLPESTLAWIVDDEWQFKWISNKSGVMLFPDSYKLKSNEKSILVLDLMSRADKTIEVNKYKLEWARQVEQDKKYMWLFDGDEKAKIAMLVDWVRKNSHLLLNWRLIECLSLNAKSEILIFFNLTLQPSEVQLCFSSVKKRWSQEKYRNSLKGKKQCNVVLTEKSLKRLDAMADNYLLSRAQVLEILIRFESEQKRYISEWVKIAKGPDTE</sequence>
<organism evidence="1 2">
    <name type="scientific">Formivibrio citricus</name>
    <dbReference type="NCBI Taxonomy" id="83765"/>
    <lineage>
        <taxon>Bacteria</taxon>
        <taxon>Pseudomonadati</taxon>
        <taxon>Pseudomonadota</taxon>
        <taxon>Betaproteobacteria</taxon>
        <taxon>Neisseriales</taxon>
        <taxon>Chitinibacteraceae</taxon>
        <taxon>Formivibrio</taxon>
    </lineage>
</organism>
<proteinExistence type="predicted"/>
<name>A0A1I4Z5H3_9NEIS</name>
<dbReference type="Proteomes" id="UP000242869">
    <property type="component" value="Unassembled WGS sequence"/>
</dbReference>
<evidence type="ECO:0000313" key="1">
    <source>
        <dbReference type="EMBL" id="SFN45458.1"/>
    </source>
</evidence>
<reference evidence="2" key="1">
    <citation type="submission" date="2016-10" db="EMBL/GenBank/DDBJ databases">
        <authorList>
            <person name="Varghese N."/>
            <person name="Submissions S."/>
        </authorList>
    </citation>
    <scope>NUCLEOTIDE SEQUENCE [LARGE SCALE GENOMIC DNA]</scope>
    <source>
        <strain evidence="2">DSM 6150</strain>
    </source>
</reference>